<evidence type="ECO:0000313" key="9">
    <source>
        <dbReference type="Proteomes" id="UP000515976"/>
    </source>
</evidence>
<dbReference type="InterPro" id="IPR036259">
    <property type="entry name" value="MFS_trans_sf"/>
</dbReference>
<evidence type="ECO:0000259" key="7">
    <source>
        <dbReference type="PROSITE" id="PS50850"/>
    </source>
</evidence>
<keyword evidence="3 6" id="KW-0812">Transmembrane</keyword>
<gene>
    <name evidence="8" type="ORF">H9L10_12225</name>
</gene>
<name>A0A7G9R084_9MICO</name>
<comment type="subcellular location">
    <subcellularLocation>
        <location evidence="1">Cell membrane</location>
        <topology evidence="1">Multi-pass membrane protein</topology>
    </subcellularLocation>
</comment>
<sequence>MKQILRNYAEVLRVGAVRTVLGAAAVSVAGDSAAMVALVLRVHETGLGPWAVAVLLGLLGLPVVLTMGLAGELADRADPRRLLVVTALVQSAAAVALAAVDGTAATFVLVLVLQTGFALGNPTWSAVVPHLVPEGSAGRVVALQQALRGVAGPLGAGVGGVLVQWRGPSAALLLDAATFLALAAAALTLGRSLRGETTAQDPAPAPRRGWLGAVLPRNGAAALRADPVLGVLVLALLPLVVTLESVNAVEVFLVRDVLGAGAAQYGLAEAVHGGAAVVGAVASGAATTRTARVRTVLAAFGLVALGQVGQGLAPGYLVYLAFGAGVGLLLGVVNALVMGLVLDELGAAHRGAVVALVSGLSRAAGALALLLGGVVGTLGGPRVAFVVAGAGSLLVAAVAAAAVHRSVDATSTG</sequence>
<feature type="transmembrane region" description="Helical" evidence="6">
    <location>
        <begin position="319"/>
        <end position="341"/>
    </location>
</feature>
<dbReference type="GO" id="GO:0022857">
    <property type="term" value="F:transmembrane transporter activity"/>
    <property type="evidence" value="ECO:0007669"/>
    <property type="project" value="InterPro"/>
</dbReference>
<dbReference type="InterPro" id="IPR020846">
    <property type="entry name" value="MFS_dom"/>
</dbReference>
<feature type="transmembrane region" description="Helical" evidence="6">
    <location>
        <begin position="353"/>
        <end position="377"/>
    </location>
</feature>
<keyword evidence="4 6" id="KW-1133">Transmembrane helix</keyword>
<feature type="transmembrane region" description="Helical" evidence="6">
    <location>
        <begin position="20"/>
        <end position="41"/>
    </location>
</feature>
<dbReference type="EMBL" id="CP060712">
    <property type="protein sequence ID" value="QNN49009.1"/>
    <property type="molecule type" value="Genomic_DNA"/>
</dbReference>
<dbReference type="PANTHER" id="PTHR23513">
    <property type="entry name" value="INTEGRAL MEMBRANE EFFLUX PROTEIN-RELATED"/>
    <property type="match status" value="1"/>
</dbReference>
<dbReference type="InterPro" id="IPR011701">
    <property type="entry name" value="MFS"/>
</dbReference>
<keyword evidence="5 6" id="KW-0472">Membrane</keyword>
<reference evidence="8 9" key="1">
    <citation type="submission" date="2020-08" db="EMBL/GenBank/DDBJ databases">
        <title>Genome sequence of Phycicoccus endophyticus JCM 31784T.</title>
        <authorList>
            <person name="Hyun D.-W."/>
            <person name="Bae J.-W."/>
        </authorList>
    </citation>
    <scope>NUCLEOTIDE SEQUENCE [LARGE SCALE GENOMIC DNA]</scope>
    <source>
        <strain evidence="8 9">JCM 31784</strain>
    </source>
</reference>
<protein>
    <submittedName>
        <fullName evidence="8">MFS transporter</fullName>
    </submittedName>
</protein>
<evidence type="ECO:0000256" key="6">
    <source>
        <dbReference type="SAM" id="Phobius"/>
    </source>
</evidence>
<keyword evidence="2" id="KW-1003">Cell membrane</keyword>
<dbReference type="SUPFAM" id="SSF103473">
    <property type="entry name" value="MFS general substrate transporter"/>
    <property type="match status" value="1"/>
</dbReference>
<feature type="domain" description="Major facilitator superfamily (MFS) profile" evidence="7">
    <location>
        <begin position="228"/>
        <end position="413"/>
    </location>
</feature>
<dbReference type="Proteomes" id="UP000515976">
    <property type="component" value="Chromosome"/>
</dbReference>
<feature type="transmembrane region" description="Helical" evidence="6">
    <location>
        <begin position="82"/>
        <end position="113"/>
    </location>
</feature>
<dbReference type="RefSeq" id="WP_166103097.1">
    <property type="nucleotide sequence ID" value="NZ_BMMY01000011.1"/>
</dbReference>
<organism evidence="8 9">
    <name type="scientific">Phycicoccus endophyticus</name>
    <dbReference type="NCBI Taxonomy" id="1690220"/>
    <lineage>
        <taxon>Bacteria</taxon>
        <taxon>Bacillati</taxon>
        <taxon>Actinomycetota</taxon>
        <taxon>Actinomycetes</taxon>
        <taxon>Micrococcales</taxon>
        <taxon>Intrasporangiaceae</taxon>
        <taxon>Phycicoccus</taxon>
    </lineage>
</organism>
<dbReference type="Pfam" id="PF07690">
    <property type="entry name" value="MFS_1"/>
    <property type="match status" value="2"/>
</dbReference>
<proteinExistence type="predicted"/>
<feature type="domain" description="Major facilitator superfamily (MFS) profile" evidence="7">
    <location>
        <begin position="1"/>
        <end position="194"/>
    </location>
</feature>
<dbReference type="AlphaFoldDB" id="A0A7G9R084"/>
<evidence type="ECO:0000313" key="8">
    <source>
        <dbReference type="EMBL" id="QNN49009.1"/>
    </source>
</evidence>
<evidence type="ECO:0000256" key="2">
    <source>
        <dbReference type="ARBA" id="ARBA00022475"/>
    </source>
</evidence>
<evidence type="ECO:0000256" key="4">
    <source>
        <dbReference type="ARBA" id="ARBA00022989"/>
    </source>
</evidence>
<evidence type="ECO:0000256" key="1">
    <source>
        <dbReference type="ARBA" id="ARBA00004651"/>
    </source>
</evidence>
<feature type="transmembrane region" description="Helical" evidence="6">
    <location>
        <begin position="296"/>
        <end position="313"/>
    </location>
</feature>
<dbReference type="KEGG" id="pei:H9L10_12225"/>
<feature type="transmembrane region" description="Helical" evidence="6">
    <location>
        <begin position="47"/>
        <end position="70"/>
    </location>
</feature>
<evidence type="ECO:0000256" key="5">
    <source>
        <dbReference type="ARBA" id="ARBA00023136"/>
    </source>
</evidence>
<dbReference type="GO" id="GO:0005886">
    <property type="term" value="C:plasma membrane"/>
    <property type="evidence" value="ECO:0007669"/>
    <property type="project" value="UniProtKB-SubCell"/>
</dbReference>
<feature type="transmembrane region" description="Helical" evidence="6">
    <location>
        <begin position="170"/>
        <end position="190"/>
    </location>
</feature>
<keyword evidence="9" id="KW-1185">Reference proteome</keyword>
<dbReference type="PANTHER" id="PTHR23513:SF11">
    <property type="entry name" value="STAPHYLOFERRIN A TRANSPORTER"/>
    <property type="match status" value="1"/>
</dbReference>
<dbReference type="PROSITE" id="PS50850">
    <property type="entry name" value="MFS"/>
    <property type="match status" value="2"/>
</dbReference>
<evidence type="ECO:0000256" key="3">
    <source>
        <dbReference type="ARBA" id="ARBA00022692"/>
    </source>
</evidence>
<feature type="transmembrane region" description="Helical" evidence="6">
    <location>
        <begin position="383"/>
        <end position="403"/>
    </location>
</feature>
<dbReference type="Gene3D" id="1.20.1250.20">
    <property type="entry name" value="MFS general substrate transporter like domains"/>
    <property type="match status" value="2"/>
</dbReference>
<accession>A0A7G9R084</accession>